<protein>
    <recommendedName>
        <fullName evidence="3">Lipoprotein</fullName>
    </recommendedName>
</protein>
<dbReference type="PROSITE" id="PS51257">
    <property type="entry name" value="PROKAR_LIPOPROTEIN"/>
    <property type="match status" value="1"/>
</dbReference>
<dbReference type="EMBL" id="JAFITR010000044">
    <property type="protein sequence ID" value="MBN4066964.1"/>
    <property type="molecule type" value="Genomic_DNA"/>
</dbReference>
<proteinExistence type="predicted"/>
<evidence type="ECO:0008006" key="3">
    <source>
        <dbReference type="Google" id="ProtNLM"/>
    </source>
</evidence>
<evidence type="ECO:0000313" key="2">
    <source>
        <dbReference type="Proteomes" id="UP000722121"/>
    </source>
</evidence>
<gene>
    <name evidence="1" type="ORF">JYU14_02655</name>
</gene>
<organism evidence="1 2">
    <name type="scientific">Simkania negevensis</name>
    <dbReference type="NCBI Taxonomy" id="83561"/>
    <lineage>
        <taxon>Bacteria</taxon>
        <taxon>Pseudomonadati</taxon>
        <taxon>Chlamydiota</taxon>
        <taxon>Chlamydiia</taxon>
        <taxon>Parachlamydiales</taxon>
        <taxon>Simkaniaceae</taxon>
        <taxon>Simkania</taxon>
    </lineage>
</organism>
<accession>A0ABS3AR16</accession>
<sequence length="205" mass="23464">MKMMRVYVVIGIITTATVLSGCQRRYPRVEDVTPGNPAATEFGPGYGANEIRVQTDKINKQLMNRWLAKTGYDLQQGQPRIIITQIENLTDQYIPTEMIREIIEGVAINDGRYTVVVGDAKDEKELDALMEKIRNNPKYSNSSRLKPHQATAPQFLAQVKLLKSVSHLPKYDIEDWRMSVTLYDIETGEAIDQAYDVLRKKVYRR</sequence>
<dbReference type="InterPro" id="IPR014094">
    <property type="entry name" value="LpoB"/>
</dbReference>
<comment type="caution">
    <text evidence="1">The sequence shown here is derived from an EMBL/GenBank/DDBJ whole genome shotgun (WGS) entry which is preliminary data.</text>
</comment>
<name>A0ABS3AR16_9BACT</name>
<keyword evidence="2" id="KW-1185">Reference proteome</keyword>
<dbReference type="Gene3D" id="3.40.50.10610">
    <property type="entry name" value="ABC-type transport auxiliary lipoprotein component"/>
    <property type="match status" value="1"/>
</dbReference>
<reference evidence="1 2" key="1">
    <citation type="submission" date="2021-02" db="EMBL/GenBank/DDBJ databases">
        <title>Activity-based single-cell genomes from oceanic crustal fluid captures similar information to metagenomic and metatranscriptomic surveys with orders of magnitude less sampling.</title>
        <authorList>
            <person name="D'Angelo T.S."/>
            <person name="Orcutt B.N."/>
        </authorList>
    </citation>
    <scope>NUCLEOTIDE SEQUENCE [LARGE SCALE GENOMIC DNA]</scope>
    <source>
        <strain evidence="1">AH-315-G07</strain>
    </source>
</reference>
<dbReference type="Pfam" id="PF13036">
    <property type="entry name" value="LpoB"/>
    <property type="match status" value="1"/>
</dbReference>
<dbReference type="Proteomes" id="UP000722121">
    <property type="component" value="Unassembled WGS sequence"/>
</dbReference>
<evidence type="ECO:0000313" key="1">
    <source>
        <dbReference type="EMBL" id="MBN4066964.1"/>
    </source>
</evidence>